<dbReference type="PANTHER" id="PTHR43201:SF8">
    <property type="entry name" value="ACYL-COA SYNTHETASE FAMILY MEMBER 3"/>
    <property type="match status" value="1"/>
</dbReference>
<dbReference type="CDD" id="cd05941">
    <property type="entry name" value="MCS"/>
    <property type="match status" value="1"/>
</dbReference>
<dbReference type="NCBIfam" id="NF005702">
    <property type="entry name" value="PRK07514.1"/>
    <property type="match status" value="1"/>
</dbReference>
<sequence length="494" mass="53744">MSGDLYSRFAQSFERFSDSVLVEDGARAWTYGEIAAMAGRLAGRLQALGVAAGERVLVQTDKSVETLILYFATIRAGAIYLPLNIDYTESELDYFATDATPVLAVCRDQSVDLFGRIGGGAMQVTTLAQLFAELPEAEAPPVPRASDDVAAILYTSGTTGKPKGAMLTQANLASNGEMLIDFWRFTSEDRLIHALPIFHVHGLFIAVHCVLFSGASMVFLPKFESGRVIELMADSTVLMGVPTFYIRLLADPAFTRESAANMRLFISGSAPLSADIHRAFEQRSGHRVLERYGMTETGMLTSNPYDGERRAGFVGPPLPGVSLRIAEFETGKVLPQGEVGIVEVKGPNVFKGYWQMPEKTAAEFRPDGYFITGDMGFIDADGYVQLVGREKDLIISGGLNVYPAEVEALLDDREDVGEAAVIGVPHPDFGEAVVAVVQPVGAFDADAVREELRKDLAAFKVPKMILTMESLPRNTMGKIQKKLLREQYADLFAG</sequence>
<evidence type="ECO:0000313" key="5">
    <source>
        <dbReference type="Proteomes" id="UP000031057"/>
    </source>
</evidence>
<protein>
    <submittedName>
        <fullName evidence="4">Malonyl-CoA synthase</fullName>
    </submittedName>
</protein>
<proteinExistence type="inferred from homology"/>
<dbReference type="Pfam" id="PF00501">
    <property type="entry name" value="AMP-binding"/>
    <property type="match status" value="1"/>
</dbReference>
<dbReference type="PROSITE" id="PS00455">
    <property type="entry name" value="AMP_BINDING"/>
    <property type="match status" value="1"/>
</dbReference>
<accession>A0A0B1ZPX3</accession>
<name>A0A0B1ZPX3_9SPHN</name>
<evidence type="ECO:0000256" key="1">
    <source>
        <dbReference type="ARBA" id="ARBA00006432"/>
    </source>
</evidence>
<dbReference type="InterPro" id="IPR020845">
    <property type="entry name" value="AMP-binding_CS"/>
</dbReference>
<dbReference type="EMBL" id="JTDI01000002">
    <property type="protein sequence ID" value="KHK92606.1"/>
    <property type="molecule type" value="Genomic_DNA"/>
</dbReference>
<gene>
    <name evidence="4" type="ORF">LK12_07505</name>
</gene>
<evidence type="ECO:0000259" key="3">
    <source>
        <dbReference type="Pfam" id="PF13193"/>
    </source>
</evidence>
<feature type="domain" description="AMP-binding enzyme C-terminal" evidence="3">
    <location>
        <begin position="405"/>
        <end position="478"/>
    </location>
</feature>
<dbReference type="AlphaFoldDB" id="A0A0B1ZPX3"/>
<dbReference type="InterPro" id="IPR020459">
    <property type="entry name" value="AMP-binding"/>
</dbReference>
<comment type="caution">
    <text evidence="4">The sequence shown here is derived from an EMBL/GenBank/DDBJ whole genome shotgun (WGS) entry which is preliminary data.</text>
</comment>
<dbReference type="InterPro" id="IPR042099">
    <property type="entry name" value="ANL_N_sf"/>
</dbReference>
<evidence type="ECO:0000259" key="2">
    <source>
        <dbReference type="Pfam" id="PF00501"/>
    </source>
</evidence>
<dbReference type="GO" id="GO:0006631">
    <property type="term" value="P:fatty acid metabolic process"/>
    <property type="evidence" value="ECO:0007669"/>
    <property type="project" value="TreeGrafter"/>
</dbReference>
<dbReference type="OrthoDB" id="9803968at2"/>
<dbReference type="InterPro" id="IPR045851">
    <property type="entry name" value="AMP-bd_C_sf"/>
</dbReference>
<dbReference type="InterPro" id="IPR025110">
    <property type="entry name" value="AMP-bd_C"/>
</dbReference>
<comment type="similarity">
    <text evidence="1">Belongs to the ATP-dependent AMP-binding enzyme family.</text>
</comment>
<dbReference type="SUPFAM" id="SSF56801">
    <property type="entry name" value="Acetyl-CoA synthetase-like"/>
    <property type="match status" value="1"/>
</dbReference>
<dbReference type="STRING" id="1348853.LK12_07505"/>
<dbReference type="PANTHER" id="PTHR43201">
    <property type="entry name" value="ACYL-COA SYNTHETASE"/>
    <property type="match status" value="1"/>
</dbReference>
<dbReference type="Gene3D" id="3.40.50.12780">
    <property type="entry name" value="N-terminal domain of ligase-like"/>
    <property type="match status" value="1"/>
</dbReference>
<dbReference type="Gene3D" id="3.30.300.30">
    <property type="match status" value="1"/>
</dbReference>
<dbReference type="Pfam" id="PF13193">
    <property type="entry name" value="AMP-binding_C"/>
    <property type="match status" value="1"/>
</dbReference>
<keyword evidence="5" id="KW-1185">Reference proteome</keyword>
<dbReference type="PRINTS" id="PR00154">
    <property type="entry name" value="AMPBINDING"/>
</dbReference>
<dbReference type="InterPro" id="IPR000873">
    <property type="entry name" value="AMP-dep_synth/lig_dom"/>
</dbReference>
<feature type="domain" description="AMP-dependent synthetase/ligase" evidence="2">
    <location>
        <begin position="10"/>
        <end position="354"/>
    </location>
</feature>
<organism evidence="4 5">
    <name type="scientific">Novosphingobium malaysiense</name>
    <dbReference type="NCBI Taxonomy" id="1348853"/>
    <lineage>
        <taxon>Bacteria</taxon>
        <taxon>Pseudomonadati</taxon>
        <taxon>Pseudomonadota</taxon>
        <taxon>Alphaproteobacteria</taxon>
        <taxon>Sphingomonadales</taxon>
        <taxon>Sphingomonadaceae</taxon>
        <taxon>Novosphingobium</taxon>
    </lineage>
</organism>
<dbReference type="GO" id="GO:0031956">
    <property type="term" value="F:medium-chain fatty acid-CoA ligase activity"/>
    <property type="evidence" value="ECO:0007669"/>
    <property type="project" value="TreeGrafter"/>
</dbReference>
<evidence type="ECO:0000313" key="4">
    <source>
        <dbReference type="EMBL" id="KHK92606.1"/>
    </source>
</evidence>
<dbReference type="Proteomes" id="UP000031057">
    <property type="component" value="Unassembled WGS sequence"/>
</dbReference>
<dbReference type="RefSeq" id="WP_039281226.1">
    <property type="nucleotide sequence ID" value="NZ_JTDI01000002.1"/>
</dbReference>
<reference evidence="4 5" key="1">
    <citation type="submission" date="2014-10" db="EMBL/GenBank/DDBJ databases">
        <title>Genome sequence of Novosphingobium malaysiense MUSC 273(T).</title>
        <authorList>
            <person name="Lee L.-H."/>
        </authorList>
    </citation>
    <scope>NUCLEOTIDE SEQUENCE [LARGE SCALE GENOMIC DNA]</scope>
    <source>
        <strain evidence="4 5">MUSC 273</strain>
    </source>
</reference>